<keyword evidence="6 9" id="KW-0119">Carbohydrate metabolism</keyword>
<evidence type="ECO:0000313" key="12">
    <source>
        <dbReference type="EMBL" id="TWT54958.1"/>
    </source>
</evidence>
<evidence type="ECO:0000256" key="8">
    <source>
        <dbReference type="ARBA" id="ARBA00023326"/>
    </source>
</evidence>
<evidence type="ECO:0000256" key="3">
    <source>
        <dbReference type="ARBA" id="ARBA00022651"/>
    </source>
</evidence>
<evidence type="ECO:0000259" key="11">
    <source>
        <dbReference type="PROSITE" id="PS51760"/>
    </source>
</evidence>
<comment type="catalytic activity">
    <reaction evidence="1 9">
        <text>Endohydrolysis of (1-&gt;4)-beta-D-xylosidic linkages in xylans.</text>
        <dbReference type="EC" id="3.2.1.8"/>
    </reaction>
</comment>
<keyword evidence="8 9" id="KW-0624">Polysaccharide degradation</keyword>
<dbReference type="AlphaFoldDB" id="A0A5C5WWJ6"/>
<organism evidence="12 13">
    <name type="scientific">Rubripirellula amarantea</name>
    <dbReference type="NCBI Taxonomy" id="2527999"/>
    <lineage>
        <taxon>Bacteria</taxon>
        <taxon>Pseudomonadati</taxon>
        <taxon>Planctomycetota</taxon>
        <taxon>Planctomycetia</taxon>
        <taxon>Pirellulales</taxon>
        <taxon>Pirellulaceae</taxon>
        <taxon>Rubripirellula</taxon>
    </lineage>
</organism>
<evidence type="ECO:0000256" key="2">
    <source>
        <dbReference type="ARBA" id="ARBA00007495"/>
    </source>
</evidence>
<evidence type="ECO:0000256" key="6">
    <source>
        <dbReference type="ARBA" id="ARBA00023277"/>
    </source>
</evidence>
<evidence type="ECO:0000256" key="9">
    <source>
        <dbReference type="RuleBase" id="RU361174"/>
    </source>
</evidence>
<comment type="caution">
    <text evidence="12">The sequence shown here is derived from an EMBL/GenBank/DDBJ whole genome shotgun (WGS) entry which is preliminary data.</text>
</comment>
<dbReference type="GO" id="GO:0045493">
    <property type="term" value="P:xylan catabolic process"/>
    <property type="evidence" value="ECO:0007669"/>
    <property type="project" value="UniProtKB-KW"/>
</dbReference>
<accession>A0A5C5WWJ6</accession>
<keyword evidence="7 9" id="KW-0326">Glycosidase</keyword>
<name>A0A5C5WWJ6_9BACT</name>
<keyword evidence="3 12" id="KW-0858">Xylan degradation</keyword>
<dbReference type="GO" id="GO:0031176">
    <property type="term" value="F:endo-1,4-beta-xylanase activity"/>
    <property type="evidence" value="ECO:0007669"/>
    <property type="project" value="UniProtKB-EC"/>
</dbReference>
<evidence type="ECO:0000313" key="13">
    <source>
        <dbReference type="Proteomes" id="UP000316598"/>
    </source>
</evidence>
<dbReference type="PANTHER" id="PTHR31490:SF88">
    <property type="entry name" value="BETA-XYLANASE"/>
    <property type="match status" value="1"/>
</dbReference>
<dbReference type="InterPro" id="IPR001000">
    <property type="entry name" value="GH10_dom"/>
</dbReference>
<gene>
    <name evidence="12" type="primary">xlnA</name>
    <name evidence="12" type="ORF">Pla22_26120</name>
</gene>
<dbReference type="PROSITE" id="PS51760">
    <property type="entry name" value="GH10_2"/>
    <property type="match status" value="1"/>
</dbReference>
<dbReference type="SUPFAM" id="SSF51445">
    <property type="entry name" value="(Trans)glycosidases"/>
    <property type="match status" value="1"/>
</dbReference>
<proteinExistence type="inferred from homology"/>
<dbReference type="Gene3D" id="3.20.20.80">
    <property type="entry name" value="Glycosidases"/>
    <property type="match status" value="1"/>
</dbReference>
<dbReference type="EC" id="3.2.1.8" evidence="9"/>
<dbReference type="OrthoDB" id="9809277at2"/>
<evidence type="ECO:0000256" key="10">
    <source>
        <dbReference type="SAM" id="SignalP"/>
    </source>
</evidence>
<reference evidence="12 13" key="1">
    <citation type="submission" date="2019-02" db="EMBL/GenBank/DDBJ databases">
        <title>Deep-cultivation of Planctomycetes and their phenomic and genomic characterization uncovers novel biology.</title>
        <authorList>
            <person name="Wiegand S."/>
            <person name="Jogler M."/>
            <person name="Boedeker C."/>
            <person name="Pinto D."/>
            <person name="Vollmers J."/>
            <person name="Rivas-Marin E."/>
            <person name="Kohn T."/>
            <person name="Peeters S.H."/>
            <person name="Heuer A."/>
            <person name="Rast P."/>
            <person name="Oberbeckmann S."/>
            <person name="Bunk B."/>
            <person name="Jeske O."/>
            <person name="Meyerdierks A."/>
            <person name="Storesund J.E."/>
            <person name="Kallscheuer N."/>
            <person name="Luecker S."/>
            <person name="Lage O.M."/>
            <person name="Pohl T."/>
            <person name="Merkel B.J."/>
            <person name="Hornburger P."/>
            <person name="Mueller R.-W."/>
            <person name="Bruemmer F."/>
            <person name="Labrenz M."/>
            <person name="Spormann A.M."/>
            <person name="Op Den Camp H."/>
            <person name="Overmann J."/>
            <person name="Amann R."/>
            <person name="Jetten M.S.M."/>
            <person name="Mascher T."/>
            <person name="Medema M.H."/>
            <person name="Devos D.P."/>
            <person name="Kaster A.-K."/>
            <person name="Ovreas L."/>
            <person name="Rohde M."/>
            <person name="Galperin M.Y."/>
            <person name="Jogler C."/>
        </authorList>
    </citation>
    <scope>NUCLEOTIDE SEQUENCE [LARGE SCALE GENOMIC DNA]</scope>
    <source>
        <strain evidence="12 13">Pla22</strain>
    </source>
</reference>
<keyword evidence="5 9" id="KW-0378">Hydrolase</keyword>
<dbReference type="PRINTS" id="PR00134">
    <property type="entry name" value="GLHYDRLASE10"/>
</dbReference>
<evidence type="ECO:0000256" key="7">
    <source>
        <dbReference type="ARBA" id="ARBA00023295"/>
    </source>
</evidence>
<dbReference type="SMART" id="SM00633">
    <property type="entry name" value="Glyco_10"/>
    <property type="match status" value="1"/>
</dbReference>
<dbReference type="Proteomes" id="UP000316598">
    <property type="component" value="Unassembled WGS sequence"/>
</dbReference>
<comment type="similarity">
    <text evidence="2 9">Belongs to the glycosyl hydrolase 10 (cellulase F) family.</text>
</comment>
<dbReference type="PANTHER" id="PTHR31490">
    <property type="entry name" value="GLYCOSYL HYDROLASE"/>
    <property type="match status" value="1"/>
</dbReference>
<evidence type="ECO:0000256" key="1">
    <source>
        <dbReference type="ARBA" id="ARBA00000681"/>
    </source>
</evidence>
<evidence type="ECO:0000256" key="4">
    <source>
        <dbReference type="ARBA" id="ARBA00022729"/>
    </source>
</evidence>
<feature type="domain" description="GH10" evidence="11">
    <location>
        <begin position="102"/>
        <end position="411"/>
    </location>
</feature>
<feature type="chain" id="PRO_5022782689" description="Beta-xylanase" evidence="10">
    <location>
        <begin position="33"/>
        <end position="475"/>
    </location>
</feature>
<dbReference type="InterPro" id="IPR017853">
    <property type="entry name" value="GH"/>
</dbReference>
<dbReference type="Pfam" id="PF00331">
    <property type="entry name" value="Glyco_hydro_10"/>
    <property type="match status" value="1"/>
</dbReference>
<sequence precursor="true">MNRSLLDAFSTTCIACVLIACVVIAGVSTATAQSDYVGRGSDADWRVAAQKRIDRHRKADLKITVQQEDGTKVRNAKVTAKLQRHAFNFGTAVDPRFFLPTEKSYDARYEKTLKRAFHAAVFENHMKWRAWAGGFGPHFSQTVTLNGLDWLNNNEFDVRGHAMIWPRYNSVPDDVRALLDIPHPTDSERQQLYDATFAQINDIGLATKGKVSAWDVINEPRTSFDIEDKLIGFTAPGQPAIASRTDLRKRWLNAAQTAAPDAMLVINDYAILPGGDNPTKPRMDNFTILRELVSAGAPVHAIGFQSHFKDLEFRPNGSRDVTGIPHVINLLDSYQREFGLPIQITEFDIQSDDADLKADYTRDFLMATFSHPSVDSLTFWGFWEGKMSSPEGALFDNDFNITPNGQAYLDLVQREWRTEAVGGTNSDGIFVTRGFKGEYLVTVEHGGQTQQVTGSLGDGELELVVTMAATAASQK</sequence>
<feature type="signal peptide" evidence="10">
    <location>
        <begin position="1"/>
        <end position="32"/>
    </location>
</feature>
<protein>
    <recommendedName>
        <fullName evidence="9">Beta-xylanase</fullName>
        <ecNumber evidence="9">3.2.1.8</ecNumber>
    </recommendedName>
</protein>
<dbReference type="RefSeq" id="WP_146514913.1">
    <property type="nucleotide sequence ID" value="NZ_SJPI01000001.1"/>
</dbReference>
<dbReference type="PROSITE" id="PS51257">
    <property type="entry name" value="PROKAR_LIPOPROTEIN"/>
    <property type="match status" value="1"/>
</dbReference>
<dbReference type="InterPro" id="IPR044846">
    <property type="entry name" value="GH10"/>
</dbReference>
<evidence type="ECO:0000256" key="5">
    <source>
        <dbReference type="ARBA" id="ARBA00022801"/>
    </source>
</evidence>
<dbReference type="EMBL" id="SJPI01000001">
    <property type="protein sequence ID" value="TWT54958.1"/>
    <property type="molecule type" value="Genomic_DNA"/>
</dbReference>
<keyword evidence="13" id="KW-1185">Reference proteome</keyword>
<keyword evidence="4 10" id="KW-0732">Signal</keyword>